<evidence type="ECO:0000313" key="2">
    <source>
        <dbReference type="Proteomes" id="UP000790377"/>
    </source>
</evidence>
<comment type="caution">
    <text evidence="1">The sequence shown here is derived from an EMBL/GenBank/DDBJ whole genome shotgun (WGS) entry which is preliminary data.</text>
</comment>
<organism evidence="1 2">
    <name type="scientific">Hygrophoropsis aurantiaca</name>
    <dbReference type="NCBI Taxonomy" id="72124"/>
    <lineage>
        <taxon>Eukaryota</taxon>
        <taxon>Fungi</taxon>
        <taxon>Dikarya</taxon>
        <taxon>Basidiomycota</taxon>
        <taxon>Agaricomycotina</taxon>
        <taxon>Agaricomycetes</taxon>
        <taxon>Agaricomycetidae</taxon>
        <taxon>Boletales</taxon>
        <taxon>Coniophorineae</taxon>
        <taxon>Hygrophoropsidaceae</taxon>
        <taxon>Hygrophoropsis</taxon>
    </lineage>
</organism>
<dbReference type="Proteomes" id="UP000790377">
    <property type="component" value="Unassembled WGS sequence"/>
</dbReference>
<accession>A0ACB8APS0</accession>
<protein>
    <submittedName>
        <fullName evidence="1">Uncharacterized protein</fullName>
    </submittedName>
</protein>
<reference evidence="1" key="1">
    <citation type="journal article" date="2021" name="New Phytol.">
        <title>Evolutionary innovations through gain and loss of genes in the ectomycorrhizal Boletales.</title>
        <authorList>
            <person name="Wu G."/>
            <person name="Miyauchi S."/>
            <person name="Morin E."/>
            <person name="Kuo A."/>
            <person name="Drula E."/>
            <person name="Varga T."/>
            <person name="Kohler A."/>
            <person name="Feng B."/>
            <person name="Cao Y."/>
            <person name="Lipzen A."/>
            <person name="Daum C."/>
            <person name="Hundley H."/>
            <person name="Pangilinan J."/>
            <person name="Johnson J."/>
            <person name="Barry K."/>
            <person name="LaButti K."/>
            <person name="Ng V."/>
            <person name="Ahrendt S."/>
            <person name="Min B."/>
            <person name="Choi I.G."/>
            <person name="Park H."/>
            <person name="Plett J.M."/>
            <person name="Magnuson J."/>
            <person name="Spatafora J.W."/>
            <person name="Nagy L.G."/>
            <person name="Henrissat B."/>
            <person name="Grigoriev I.V."/>
            <person name="Yang Z.L."/>
            <person name="Xu J."/>
            <person name="Martin F.M."/>
        </authorList>
    </citation>
    <scope>NUCLEOTIDE SEQUENCE</scope>
    <source>
        <strain evidence="1">ATCC 28755</strain>
    </source>
</reference>
<dbReference type="EMBL" id="MU267602">
    <property type="protein sequence ID" value="KAH7915277.1"/>
    <property type="molecule type" value="Genomic_DNA"/>
</dbReference>
<keyword evidence="2" id="KW-1185">Reference proteome</keyword>
<gene>
    <name evidence="1" type="ORF">BJ138DRAFT_148273</name>
</gene>
<proteinExistence type="predicted"/>
<evidence type="ECO:0000313" key="1">
    <source>
        <dbReference type="EMBL" id="KAH7915277.1"/>
    </source>
</evidence>
<sequence length="222" mass="25145">MGTSAKDPVLNPTLNGGEAPRRTVAEIAREKRLRDDPMAEVHGPLFVTCRRCGNRIKLSPKSSYDPFHWTKHRERCLKKPAGVARVARRDIKEIYGSLKTKSPPSSNTDGELNTPPPLTPDDDRRMSADAKSESSDSEMDIPATKTSDLPLVDHGRWQTWNWDQLRPPPWMFDDSLALIDNNDDDDDEDYTYDDYDSMPTPVYQTQPRVPALKLSLHLGTRT</sequence>
<name>A0ACB8APS0_9AGAM</name>